<dbReference type="EMBL" id="QLST01000002">
    <property type="protein sequence ID" value="RBA29572.1"/>
    <property type="molecule type" value="Genomic_DNA"/>
</dbReference>
<protein>
    <recommendedName>
        <fullName evidence="4">TonB-dependent receptor plug domain-containing protein</fullName>
    </recommendedName>
</protein>
<accession>A0A365P4S8</accession>
<evidence type="ECO:0000256" key="1">
    <source>
        <dbReference type="SAM" id="SignalP"/>
    </source>
</evidence>
<gene>
    <name evidence="2" type="ORF">DPN68_02710</name>
</gene>
<dbReference type="OrthoDB" id="1446116at2"/>
<evidence type="ECO:0000313" key="2">
    <source>
        <dbReference type="EMBL" id="RBA29572.1"/>
    </source>
</evidence>
<keyword evidence="1" id="KW-0732">Signal</keyword>
<dbReference type="PROSITE" id="PS51257">
    <property type="entry name" value="PROKAR_LIPOPROTEIN"/>
    <property type="match status" value="1"/>
</dbReference>
<feature type="signal peptide" evidence="1">
    <location>
        <begin position="1"/>
        <end position="17"/>
    </location>
</feature>
<proteinExistence type="predicted"/>
<organism evidence="2 3">
    <name type="scientific">Flavobacterium tibetense</name>
    <dbReference type="NCBI Taxonomy" id="2233533"/>
    <lineage>
        <taxon>Bacteria</taxon>
        <taxon>Pseudomonadati</taxon>
        <taxon>Bacteroidota</taxon>
        <taxon>Flavobacteriia</taxon>
        <taxon>Flavobacteriales</taxon>
        <taxon>Flavobacteriaceae</taxon>
        <taxon>Flavobacterium</taxon>
    </lineage>
</organism>
<reference evidence="2 3" key="1">
    <citation type="submission" date="2018-06" db="EMBL/GenBank/DDBJ databases">
        <title>Flavobacterium tibetense sp. nov., isolated from a wetland YonghuCo on Tibetan Plateau.</title>
        <authorList>
            <person name="Xing P."/>
            <person name="Phurbu D."/>
            <person name="Lu H."/>
        </authorList>
    </citation>
    <scope>NUCLEOTIDE SEQUENCE [LARGE SCALE GENOMIC DNA]</scope>
    <source>
        <strain evidence="2 3">YH5</strain>
    </source>
</reference>
<dbReference type="RefSeq" id="WP_113988054.1">
    <property type="nucleotide sequence ID" value="NZ_QLST01000002.1"/>
</dbReference>
<evidence type="ECO:0008006" key="4">
    <source>
        <dbReference type="Google" id="ProtNLM"/>
    </source>
</evidence>
<sequence>MKILLVLLFLNITLSCATKNIRYNHINIIEKYSSNYIIYVDDKKIDFENVYLDKDNIEYVKIDKQNKTLHIKQLKTIELIEVSRLYIDRVMKTNENHDVNQLEILVVVNGLPRKKNFLIDPKTITSIKILSKNDIHNMIYGEKSFDGGIVVVTN</sequence>
<dbReference type="Proteomes" id="UP000253319">
    <property type="component" value="Unassembled WGS sequence"/>
</dbReference>
<evidence type="ECO:0000313" key="3">
    <source>
        <dbReference type="Proteomes" id="UP000253319"/>
    </source>
</evidence>
<name>A0A365P4S8_9FLAO</name>
<comment type="caution">
    <text evidence="2">The sequence shown here is derived from an EMBL/GenBank/DDBJ whole genome shotgun (WGS) entry which is preliminary data.</text>
</comment>
<keyword evidence="3" id="KW-1185">Reference proteome</keyword>
<feature type="chain" id="PRO_5016652340" description="TonB-dependent receptor plug domain-containing protein" evidence="1">
    <location>
        <begin position="18"/>
        <end position="154"/>
    </location>
</feature>
<dbReference type="AlphaFoldDB" id="A0A365P4S8"/>